<dbReference type="AlphaFoldDB" id="A0A8X6Y236"/>
<dbReference type="EMBL" id="BMAV01015346">
    <property type="protein sequence ID" value="GFY64661.1"/>
    <property type="molecule type" value="Genomic_DNA"/>
</dbReference>
<dbReference type="Proteomes" id="UP000886998">
    <property type="component" value="Unassembled WGS sequence"/>
</dbReference>
<proteinExistence type="predicted"/>
<keyword evidence="3" id="KW-1185">Reference proteome</keyword>
<name>A0A8X6Y236_9ARAC</name>
<evidence type="ECO:0000256" key="1">
    <source>
        <dbReference type="SAM" id="MobiDB-lite"/>
    </source>
</evidence>
<organism evidence="2 3">
    <name type="scientific">Trichonephila inaurata madagascariensis</name>
    <dbReference type="NCBI Taxonomy" id="2747483"/>
    <lineage>
        <taxon>Eukaryota</taxon>
        <taxon>Metazoa</taxon>
        <taxon>Ecdysozoa</taxon>
        <taxon>Arthropoda</taxon>
        <taxon>Chelicerata</taxon>
        <taxon>Arachnida</taxon>
        <taxon>Araneae</taxon>
        <taxon>Araneomorphae</taxon>
        <taxon>Entelegynae</taxon>
        <taxon>Araneoidea</taxon>
        <taxon>Nephilidae</taxon>
        <taxon>Trichonephila</taxon>
        <taxon>Trichonephila inaurata</taxon>
    </lineage>
</organism>
<feature type="region of interest" description="Disordered" evidence="1">
    <location>
        <begin position="1"/>
        <end position="39"/>
    </location>
</feature>
<accession>A0A8X6Y236</accession>
<protein>
    <submittedName>
        <fullName evidence="2">Uncharacterized protein</fullName>
    </submittedName>
</protein>
<feature type="compositionally biased region" description="Basic and acidic residues" evidence="1">
    <location>
        <begin position="15"/>
        <end position="33"/>
    </location>
</feature>
<gene>
    <name evidence="2" type="ORF">TNIN_239181</name>
</gene>
<reference evidence="2" key="1">
    <citation type="submission" date="2020-08" db="EMBL/GenBank/DDBJ databases">
        <title>Multicomponent nature underlies the extraordinary mechanical properties of spider dragline silk.</title>
        <authorList>
            <person name="Kono N."/>
            <person name="Nakamura H."/>
            <person name="Mori M."/>
            <person name="Yoshida Y."/>
            <person name="Ohtoshi R."/>
            <person name="Malay A.D."/>
            <person name="Moran D.A.P."/>
            <person name="Tomita M."/>
            <person name="Numata K."/>
            <person name="Arakawa K."/>
        </authorList>
    </citation>
    <scope>NUCLEOTIDE SEQUENCE</scope>
</reference>
<evidence type="ECO:0000313" key="2">
    <source>
        <dbReference type="EMBL" id="GFY64661.1"/>
    </source>
</evidence>
<sequence>MRRVTHSSDTMGIHLETRRDAQVKKSGDKEDTSKLSGRLSFDKVHPPSANLNLFALADRNLLPDYPGACPKLPMDKAALHPPHDPTLHYLKRQPNTKSISGILAIHTNGG</sequence>
<evidence type="ECO:0000313" key="3">
    <source>
        <dbReference type="Proteomes" id="UP000886998"/>
    </source>
</evidence>
<comment type="caution">
    <text evidence="2">The sequence shown here is derived from an EMBL/GenBank/DDBJ whole genome shotgun (WGS) entry which is preliminary data.</text>
</comment>